<dbReference type="CDD" id="cd00553">
    <property type="entry name" value="NAD_synthase"/>
    <property type="match status" value="1"/>
</dbReference>
<protein>
    <recommendedName>
        <fullName evidence="7 8">Glutamine-dependent NAD(+) synthetase</fullName>
        <ecNumber evidence="7 8">6.3.5.1</ecNumber>
    </recommendedName>
    <alternativeName>
        <fullName evidence="7 8">NAD(+) synthase [glutamine-hydrolyzing]</fullName>
    </alternativeName>
</protein>
<evidence type="ECO:0000256" key="7">
    <source>
        <dbReference type="HAMAP-Rule" id="MF_02090"/>
    </source>
</evidence>
<feature type="active site" description="Nucleophile; for glutaminase activity" evidence="7">
    <location>
        <position position="144"/>
    </location>
</feature>
<sequence length="539" mass="58833">MKIAIAQINCIVGDLAGNAKKIVSYAAMAKEQGATLVVTPELSLCGYSPEDLLLRPDFLLACEDALAALAKQLPDITVIVGHPHQQGDQCFNAASILEGGSIVATYHKQALPNYGVFDEKRYFTPGSEALVFNHCGVKVGLLICADVWEQKPALLAKVAGAELLIAMNGSPYHMKKQSTRFEVLRQRALENNLPVVYVNMVGGQDELVFDGASFVLNAQGELVAELDAFESQLELVEFEQAQPIYGEITQSQSLEATVYKALKLGLADYVNKNGFPGVVIGLSGGVDSALTLALAVDAIGADKVHAVMMPSEFTADISVNDAREMADLAGVEYSEIAIKPLYDSYLSALSPQFGDRPFDATEENLQARIRGMLLMAISNKFGSIVVTTGNKSEMAVGYCTLYGDMAGGFALLKDVPKTLVYRLCAYRNQLSRVIPERIITRPPSAELRANQVDQDSLPPYDVLDGIIEAYVEDDLSRADIVTLGYPIADINRVIAMIDRNEYKRRQSPVGVRITDKGFGKDRRYPITAKLNEYWKTRLN</sequence>
<dbReference type="HAMAP" id="MF_02090">
    <property type="entry name" value="NadE_glutamine_dep"/>
    <property type="match status" value="1"/>
</dbReference>
<feature type="binding site" evidence="7">
    <location>
        <position position="114"/>
    </location>
    <ligand>
        <name>L-glutamine</name>
        <dbReference type="ChEBI" id="CHEBI:58359"/>
    </ligand>
</feature>
<dbReference type="InterPro" id="IPR022310">
    <property type="entry name" value="NAD/GMP_synthase"/>
</dbReference>
<dbReference type="GO" id="GO:0009435">
    <property type="term" value="P:NAD+ biosynthetic process"/>
    <property type="evidence" value="ECO:0007669"/>
    <property type="project" value="UniProtKB-UniRule"/>
</dbReference>
<dbReference type="Gene3D" id="3.40.50.620">
    <property type="entry name" value="HUPs"/>
    <property type="match status" value="1"/>
</dbReference>
<evidence type="ECO:0000313" key="11">
    <source>
        <dbReference type="EMBL" id="TFW69667.1"/>
    </source>
</evidence>
<feature type="active site" description="For glutaminase activity" evidence="7">
    <location>
        <position position="108"/>
    </location>
</feature>
<reference evidence="11 12" key="1">
    <citation type="submission" date="2018-02" db="EMBL/GenBank/DDBJ databases">
        <title>A novel lanthanide dependent methylotroph, Methylotenera sp. La3113.</title>
        <authorList>
            <person name="Lv H."/>
            <person name="Tani A."/>
        </authorList>
    </citation>
    <scope>NUCLEOTIDE SEQUENCE [LARGE SCALE GENOMIC DNA]</scope>
    <source>
        <strain evidence="11 12">La3113</strain>
    </source>
</reference>
<dbReference type="InterPro" id="IPR003694">
    <property type="entry name" value="NAD_synthase"/>
</dbReference>
<dbReference type="FunFam" id="3.40.50.620:FF:000106">
    <property type="entry name" value="Glutamine-dependent NAD(+) synthetase"/>
    <property type="match status" value="1"/>
</dbReference>
<name>A0A4Y9VPI3_9PROT</name>
<evidence type="ECO:0000256" key="6">
    <source>
        <dbReference type="ARBA" id="ARBA00023027"/>
    </source>
</evidence>
<dbReference type="PANTHER" id="PTHR23090">
    <property type="entry name" value="NH 3 /GLUTAMINE-DEPENDENT NAD + SYNTHETASE"/>
    <property type="match status" value="1"/>
</dbReference>
<dbReference type="CDD" id="cd07570">
    <property type="entry name" value="GAT_Gln-NAD-synth"/>
    <property type="match status" value="1"/>
</dbReference>
<dbReference type="PIRSF" id="PIRSF006630">
    <property type="entry name" value="NADS_GAT"/>
    <property type="match status" value="1"/>
</dbReference>
<gene>
    <name evidence="7" type="primary">nadE</name>
    <name evidence="11" type="ORF">C3Y98_12605</name>
</gene>
<dbReference type="InterPro" id="IPR003010">
    <property type="entry name" value="C-N_Hydrolase"/>
</dbReference>
<keyword evidence="5 7" id="KW-0067">ATP-binding</keyword>
<evidence type="ECO:0000256" key="3">
    <source>
        <dbReference type="ARBA" id="ARBA00022598"/>
    </source>
</evidence>
<comment type="similarity">
    <text evidence="9">Belongs to the NAD synthetase family.</text>
</comment>
<dbReference type="OrthoDB" id="8817375at2"/>
<evidence type="ECO:0000259" key="10">
    <source>
        <dbReference type="PROSITE" id="PS50263"/>
    </source>
</evidence>
<dbReference type="AlphaFoldDB" id="A0A4Y9VPI3"/>
<comment type="function">
    <text evidence="7">Catalyzes the ATP-dependent amidation of deamido-NAD to form NAD. Uses L-glutamine as a nitrogen source.</text>
</comment>
<comment type="catalytic activity">
    <reaction evidence="7 8">
        <text>deamido-NAD(+) + L-glutamine + ATP + H2O = L-glutamate + AMP + diphosphate + NAD(+) + H(+)</text>
        <dbReference type="Rhea" id="RHEA:24384"/>
        <dbReference type="ChEBI" id="CHEBI:15377"/>
        <dbReference type="ChEBI" id="CHEBI:15378"/>
        <dbReference type="ChEBI" id="CHEBI:29985"/>
        <dbReference type="ChEBI" id="CHEBI:30616"/>
        <dbReference type="ChEBI" id="CHEBI:33019"/>
        <dbReference type="ChEBI" id="CHEBI:57540"/>
        <dbReference type="ChEBI" id="CHEBI:58359"/>
        <dbReference type="ChEBI" id="CHEBI:58437"/>
        <dbReference type="ChEBI" id="CHEBI:456215"/>
        <dbReference type="EC" id="6.3.5.1"/>
    </reaction>
</comment>
<keyword evidence="6 7" id="KW-0520">NAD</keyword>
<evidence type="ECO:0000256" key="8">
    <source>
        <dbReference type="PIRNR" id="PIRNR006630"/>
    </source>
</evidence>
<keyword evidence="3 7" id="KW-0436">Ligase</keyword>
<feature type="binding site" evidence="7">
    <location>
        <position position="503"/>
    </location>
    <ligand>
        <name>deamido-NAD(+)</name>
        <dbReference type="ChEBI" id="CHEBI:58437"/>
        <note>ligand shared between two neighboring subunits</note>
    </ligand>
</feature>
<organism evidence="11 12">
    <name type="scientific">Methylotenera oryzisoli</name>
    <dbReference type="NCBI Taxonomy" id="2080758"/>
    <lineage>
        <taxon>Bacteria</taxon>
        <taxon>Pseudomonadati</taxon>
        <taxon>Pseudomonadota</taxon>
        <taxon>Betaproteobacteria</taxon>
        <taxon>Nitrosomonadales</taxon>
        <taxon>Methylophilaceae</taxon>
        <taxon>Methylotenera</taxon>
    </lineage>
</organism>
<accession>A0A4Y9VPI3</accession>
<dbReference type="EMBL" id="PQVH01000016">
    <property type="protein sequence ID" value="TFW69667.1"/>
    <property type="molecule type" value="Genomic_DNA"/>
</dbReference>
<dbReference type="GO" id="GO:0005737">
    <property type="term" value="C:cytoplasm"/>
    <property type="evidence" value="ECO:0007669"/>
    <property type="project" value="InterPro"/>
</dbReference>
<dbReference type="Gene3D" id="3.60.110.10">
    <property type="entry name" value="Carbon-nitrogen hydrolase"/>
    <property type="match status" value="1"/>
</dbReference>
<comment type="caution">
    <text evidence="7">Lacks conserved residue(s) required for the propagation of feature annotation.</text>
</comment>
<dbReference type="Proteomes" id="UP000297706">
    <property type="component" value="Unassembled WGS sequence"/>
</dbReference>
<dbReference type="GO" id="GO:0005524">
    <property type="term" value="F:ATP binding"/>
    <property type="evidence" value="ECO:0007669"/>
    <property type="project" value="UniProtKB-UniRule"/>
</dbReference>
<dbReference type="NCBIfam" id="TIGR00552">
    <property type="entry name" value="nadE"/>
    <property type="match status" value="1"/>
</dbReference>
<feature type="domain" description="CN hydrolase" evidence="10">
    <location>
        <begin position="1"/>
        <end position="243"/>
    </location>
</feature>
<dbReference type="SUPFAM" id="SSF56317">
    <property type="entry name" value="Carbon-nitrogen hydrolase"/>
    <property type="match status" value="1"/>
</dbReference>
<feature type="binding site" evidence="7">
    <location>
        <position position="364"/>
    </location>
    <ligand>
        <name>deamido-NAD(+)</name>
        <dbReference type="ChEBI" id="CHEBI:58437"/>
        <note>ligand shared between two neighboring subunits</note>
    </ligand>
</feature>
<dbReference type="InterPro" id="IPR036526">
    <property type="entry name" value="C-N_Hydrolase_sf"/>
</dbReference>
<dbReference type="Pfam" id="PF02540">
    <property type="entry name" value="NAD_synthase"/>
    <property type="match status" value="1"/>
</dbReference>
<dbReference type="GO" id="GO:0003952">
    <property type="term" value="F:NAD+ synthase (glutamine-hydrolyzing) activity"/>
    <property type="evidence" value="ECO:0007669"/>
    <property type="project" value="UniProtKB-UniRule"/>
</dbReference>
<dbReference type="GO" id="GO:0004359">
    <property type="term" value="F:glutaminase activity"/>
    <property type="evidence" value="ECO:0007669"/>
    <property type="project" value="InterPro"/>
</dbReference>
<evidence type="ECO:0000256" key="9">
    <source>
        <dbReference type="RuleBase" id="RU003811"/>
    </source>
</evidence>
<comment type="similarity">
    <text evidence="2 7 8">In the C-terminal section; belongs to the NAD synthetase family.</text>
</comment>
<feature type="binding site" evidence="7">
    <location>
        <begin position="281"/>
        <end position="288"/>
    </location>
    <ligand>
        <name>ATP</name>
        <dbReference type="ChEBI" id="CHEBI:30616"/>
    </ligand>
</feature>
<comment type="caution">
    <text evidence="11">The sequence shown here is derived from an EMBL/GenBank/DDBJ whole genome shotgun (WGS) entry which is preliminary data.</text>
</comment>
<dbReference type="PROSITE" id="PS50263">
    <property type="entry name" value="CN_HYDROLASE"/>
    <property type="match status" value="1"/>
</dbReference>
<evidence type="ECO:0000256" key="5">
    <source>
        <dbReference type="ARBA" id="ARBA00022840"/>
    </source>
</evidence>
<dbReference type="UniPathway" id="UPA00253">
    <property type="reaction ID" value="UER00334"/>
</dbReference>
<dbReference type="InterPro" id="IPR014729">
    <property type="entry name" value="Rossmann-like_a/b/a_fold"/>
</dbReference>
<dbReference type="EC" id="6.3.5.1" evidence="7 8"/>
<evidence type="ECO:0000256" key="2">
    <source>
        <dbReference type="ARBA" id="ARBA00007145"/>
    </source>
</evidence>
<dbReference type="SUPFAM" id="SSF52402">
    <property type="entry name" value="Adenine nucleotide alpha hydrolases-like"/>
    <property type="match status" value="1"/>
</dbReference>
<keyword evidence="12" id="KW-1185">Reference proteome</keyword>
<feature type="binding site" evidence="7">
    <location>
        <position position="170"/>
    </location>
    <ligand>
        <name>L-glutamine</name>
        <dbReference type="ChEBI" id="CHEBI:58359"/>
    </ligand>
</feature>
<evidence type="ECO:0000256" key="4">
    <source>
        <dbReference type="ARBA" id="ARBA00022741"/>
    </source>
</evidence>
<feature type="binding site" evidence="7">
    <location>
        <position position="176"/>
    </location>
    <ligand>
        <name>L-glutamine</name>
        <dbReference type="ChEBI" id="CHEBI:58359"/>
    </ligand>
</feature>
<feature type="binding site" evidence="7">
    <location>
        <position position="393"/>
    </location>
    <ligand>
        <name>deamido-NAD(+)</name>
        <dbReference type="ChEBI" id="CHEBI:58437"/>
        <note>ligand shared between two neighboring subunits</note>
    </ligand>
</feature>
<keyword evidence="4 7" id="KW-0547">Nucleotide-binding</keyword>
<evidence type="ECO:0000313" key="12">
    <source>
        <dbReference type="Proteomes" id="UP000297706"/>
    </source>
</evidence>
<dbReference type="NCBIfam" id="NF010588">
    <property type="entry name" value="PRK13981.1"/>
    <property type="match status" value="1"/>
</dbReference>
<feature type="binding site" evidence="7">
    <location>
        <position position="388"/>
    </location>
    <ligand>
        <name>ATP</name>
        <dbReference type="ChEBI" id="CHEBI:30616"/>
    </ligand>
</feature>
<dbReference type="Pfam" id="PF00795">
    <property type="entry name" value="CN_hydrolase"/>
    <property type="match status" value="1"/>
</dbReference>
<dbReference type="InterPro" id="IPR014445">
    <property type="entry name" value="Gln-dep_NAD_synthase"/>
</dbReference>
<evidence type="ECO:0000256" key="1">
    <source>
        <dbReference type="ARBA" id="ARBA00005188"/>
    </source>
</evidence>
<dbReference type="RefSeq" id="WP_135279018.1">
    <property type="nucleotide sequence ID" value="NZ_PQVH01000016.1"/>
</dbReference>
<comment type="pathway">
    <text evidence="1 7 8">Cofactor biosynthesis; NAD(+) biosynthesis; NAD(+) from deamido-NAD(+) (L-Gln route): step 1/1.</text>
</comment>
<feature type="active site" description="Proton acceptor; for glutaminase activity" evidence="7">
    <location>
        <position position="41"/>
    </location>
</feature>
<proteinExistence type="inferred from homology"/>
<dbReference type="PANTHER" id="PTHR23090:SF9">
    <property type="entry name" value="GLUTAMINE-DEPENDENT NAD(+) SYNTHETASE"/>
    <property type="match status" value="1"/>
</dbReference>
<dbReference type="GO" id="GO:0008795">
    <property type="term" value="F:NAD+ synthase activity"/>
    <property type="evidence" value="ECO:0007669"/>
    <property type="project" value="UniProtKB-UniRule"/>
</dbReference>